<dbReference type="RefSeq" id="WP_345034632.1">
    <property type="nucleotide sequence ID" value="NZ_BAAAYL010000001.1"/>
</dbReference>
<dbReference type="Pfam" id="PF13455">
    <property type="entry name" value="MUG113"/>
    <property type="match status" value="1"/>
</dbReference>
<comment type="caution">
    <text evidence="3">The sequence shown here is derived from an EMBL/GenBank/DDBJ whole genome shotgun (WGS) entry which is preliminary data.</text>
</comment>
<feature type="domain" description="Bacteriophage T5 Orf172 DNA-binding" evidence="2">
    <location>
        <begin position="7"/>
        <end position="86"/>
    </location>
</feature>
<dbReference type="SMART" id="SM00974">
    <property type="entry name" value="T5orf172"/>
    <property type="match status" value="1"/>
</dbReference>
<proteinExistence type="predicted"/>
<gene>
    <name evidence="3" type="ORF">GCM10020367_08260</name>
</gene>
<organism evidence="3 4">
    <name type="scientific">Streptomyces sannanensis</name>
    <dbReference type="NCBI Taxonomy" id="285536"/>
    <lineage>
        <taxon>Bacteria</taxon>
        <taxon>Bacillati</taxon>
        <taxon>Actinomycetota</taxon>
        <taxon>Actinomycetes</taxon>
        <taxon>Kitasatosporales</taxon>
        <taxon>Streptomycetaceae</taxon>
        <taxon>Streptomyces</taxon>
    </lineage>
</organism>
<evidence type="ECO:0000313" key="4">
    <source>
        <dbReference type="Proteomes" id="UP001499990"/>
    </source>
</evidence>
<evidence type="ECO:0000256" key="1">
    <source>
        <dbReference type="SAM" id="MobiDB-lite"/>
    </source>
</evidence>
<keyword evidence="4" id="KW-1185">Reference proteome</keyword>
<sequence length="311" mass="35136">MYIQRNPAFPEMLKIGYSDRLAEDRAKELSRTSVPFPFEVLFRTVSSHAENVERAVHRLLTAQRVSAEREFFRASLETAIEAIRHCQGEATGINSWEPIPAIHRLRADDRVILPLKAGQLFALTARPHLLSSSAKILDYWQAHSDGDLLEIHATRDPGHVAGISDDDPGAYEDPVPFLDRDGTARNSMLLGRERLVAGDRLVWFSDEEGPADARGVVFEVDAFCQVTYRTSAPQRGPLDLPLLLNDLERDIPSAMGALIRDVLALSPPRSWAPRNPREEDGWAVVATDPQPPEYWLPQLERRRKDLRRERP</sequence>
<dbReference type="EMBL" id="BAAAYL010000001">
    <property type="protein sequence ID" value="GAA3368730.1"/>
    <property type="molecule type" value="Genomic_DNA"/>
</dbReference>
<evidence type="ECO:0000259" key="2">
    <source>
        <dbReference type="SMART" id="SM00974"/>
    </source>
</evidence>
<reference evidence="4" key="1">
    <citation type="journal article" date="2019" name="Int. J. Syst. Evol. Microbiol.">
        <title>The Global Catalogue of Microorganisms (GCM) 10K type strain sequencing project: providing services to taxonomists for standard genome sequencing and annotation.</title>
        <authorList>
            <consortium name="The Broad Institute Genomics Platform"/>
            <consortium name="The Broad Institute Genome Sequencing Center for Infectious Disease"/>
            <person name="Wu L."/>
            <person name="Ma J."/>
        </authorList>
    </citation>
    <scope>NUCLEOTIDE SEQUENCE [LARGE SCALE GENOMIC DNA]</scope>
    <source>
        <strain evidence="4">JCM 9651</strain>
    </source>
</reference>
<name>A0ABP6S5G4_9ACTN</name>
<accession>A0ABP6S5G4</accession>
<feature type="compositionally biased region" description="Basic and acidic residues" evidence="1">
    <location>
        <begin position="299"/>
        <end position="311"/>
    </location>
</feature>
<dbReference type="InterPro" id="IPR018306">
    <property type="entry name" value="Phage_T5_Orf172_DNA-bd"/>
</dbReference>
<dbReference type="Proteomes" id="UP001499990">
    <property type="component" value="Unassembled WGS sequence"/>
</dbReference>
<feature type="region of interest" description="Disordered" evidence="1">
    <location>
        <begin position="269"/>
        <end position="311"/>
    </location>
</feature>
<evidence type="ECO:0000313" key="3">
    <source>
        <dbReference type="EMBL" id="GAA3368730.1"/>
    </source>
</evidence>
<protein>
    <recommendedName>
        <fullName evidence="2">Bacteriophage T5 Orf172 DNA-binding domain-containing protein</fullName>
    </recommendedName>
</protein>